<dbReference type="AlphaFoldDB" id="A0A6M9Q4M6"/>
<protein>
    <submittedName>
        <fullName evidence="1">Uncharacterized protein</fullName>
    </submittedName>
</protein>
<sequence length="66" mass="7443">MKTMRCPRVNEDVRVDITEANCISVHGCFDDDSCPLDGCFSKQKMGKRDNESYNISESNCKFGDMA</sequence>
<gene>
    <name evidence="1" type="ORF">DCO17_08030</name>
</gene>
<accession>A0A6M9Q4M6</accession>
<reference evidence="1 2" key="1">
    <citation type="submission" date="2018-04" db="EMBL/GenBank/DDBJ databases">
        <title>Polynucleobacter sp. UH21B genome.</title>
        <authorList>
            <person name="Hahn M.W."/>
        </authorList>
    </citation>
    <scope>NUCLEOTIDE SEQUENCE [LARGE SCALE GENOMIC DNA]</scope>
    <source>
        <strain evidence="1 2">MWH-UH21B</strain>
    </source>
</reference>
<name>A0A6M9Q4M6_9BURK</name>
<dbReference type="EMBL" id="CP028942">
    <property type="protein sequence ID" value="QKM65186.1"/>
    <property type="molecule type" value="Genomic_DNA"/>
</dbReference>
<proteinExistence type="predicted"/>
<evidence type="ECO:0000313" key="2">
    <source>
        <dbReference type="Proteomes" id="UP000503312"/>
    </source>
</evidence>
<organism evidence="1 2">
    <name type="scientific">Polynucleobacter tropicus</name>
    <dbReference type="NCBI Taxonomy" id="1743174"/>
    <lineage>
        <taxon>Bacteria</taxon>
        <taxon>Pseudomonadati</taxon>
        <taxon>Pseudomonadota</taxon>
        <taxon>Betaproteobacteria</taxon>
        <taxon>Burkholderiales</taxon>
        <taxon>Burkholderiaceae</taxon>
        <taxon>Polynucleobacter</taxon>
    </lineage>
</organism>
<keyword evidence="2" id="KW-1185">Reference proteome</keyword>
<evidence type="ECO:0000313" key="1">
    <source>
        <dbReference type="EMBL" id="QKM65186.1"/>
    </source>
</evidence>
<dbReference type="Proteomes" id="UP000503312">
    <property type="component" value="Chromosome"/>
</dbReference>
<dbReference type="KEGG" id="ptrp:DCO17_08030"/>